<dbReference type="Proteomes" id="UP000291084">
    <property type="component" value="Chromosome 6"/>
</dbReference>
<evidence type="ECO:0000313" key="1">
    <source>
        <dbReference type="EMBL" id="BAT89132.1"/>
    </source>
</evidence>
<reference evidence="1 2" key="1">
    <citation type="journal article" date="2015" name="Sci. Rep.">
        <title>The power of single molecule real-time sequencing technology in the de novo assembly of a eukaryotic genome.</title>
        <authorList>
            <person name="Sakai H."/>
            <person name="Naito K."/>
            <person name="Ogiso-Tanaka E."/>
            <person name="Takahashi Y."/>
            <person name="Iseki K."/>
            <person name="Muto C."/>
            <person name="Satou K."/>
            <person name="Teruya K."/>
            <person name="Shiroma A."/>
            <person name="Shimoji M."/>
            <person name="Hirano T."/>
            <person name="Itoh T."/>
            <person name="Kaga A."/>
            <person name="Tomooka N."/>
        </authorList>
    </citation>
    <scope>NUCLEOTIDE SEQUENCE [LARGE SCALE GENOMIC DNA]</scope>
    <source>
        <strain evidence="2">cv. Shumari</strain>
    </source>
</reference>
<accession>A0A0S3S8F9</accession>
<gene>
    <name evidence="1" type="primary">Vigan.06G001100</name>
    <name evidence="1" type="ORF">VIGAN_06001100</name>
</gene>
<dbReference type="EMBL" id="AP015039">
    <property type="protein sequence ID" value="BAT89132.1"/>
    <property type="molecule type" value="Genomic_DNA"/>
</dbReference>
<name>A0A0S3S8F9_PHAAN</name>
<sequence>MSFYLLRAAHHFSGPCAYFCFQPWAPSLLDAGPGSCCQFLSQHPLKSKLMLLDLEPSCRMRLNVVQCWTWTSKPLLDLLDGQVAAGPLLLSPMLDIIRVKAGRGPHAWSVKAGC</sequence>
<evidence type="ECO:0000313" key="2">
    <source>
        <dbReference type="Proteomes" id="UP000291084"/>
    </source>
</evidence>
<proteinExistence type="predicted"/>
<protein>
    <submittedName>
        <fullName evidence="1">Uncharacterized protein</fullName>
    </submittedName>
</protein>
<organism evidence="1 2">
    <name type="scientific">Vigna angularis var. angularis</name>
    <dbReference type="NCBI Taxonomy" id="157739"/>
    <lineage>
        <taxon>Eukaryota</taxon>
        <taxon>Viridiplantae</taxon>
        <taxon>Streptophyta</taxon>
        <taxon>Embryophyta</taxon>
        <taxon>Tracheophyta</taxon>
        <taxon>Spermatophyta</taxon>
        <taxon>Magnoliopsida</taxon>
        <taxon>eudicotyledons</taxon>
        <taxon>Gunneridae</taxon>
        <taxon>Pentapetalae</taxon>
        <taxon>rosids</taxon>
        <taxon>fabids</taxon>
        <taxon>Fabales</taxon>
        <taxon>Fabaceae</taxon>
        <taxon>Papilionoideae</taxon>
        <taxon>50 kb inversion clade</taxon>
        <taxon>NPAAA clade</taxon>
        <taxon>indigoferoid/millettioid clade</taxon>
        <taxon>Phaseoleae</taxon>
        <taxon>Vigna</taxon>
    </lineage>
</organism>
<keyword evidence="2" id="KW-1185">Reference proteome</keyword>
<dbReference type="AlphaFoldDB" id="A0A0S3S8F9"/>